<keyword evidence="1" id="KW-0614">Plasmid</keyword>
<protein>
    <submittedName>
        <fullName evidence="1">DUF3574 domain-containing protein</fullName>
    </submittedName>
</protein>
<proteinExistence type="predicted"/>
<organism evidence="1 2">
    <name type="scientific">Bartonella harrusi</name>
    <dbReference type="NCBI Taxonomy" id="2961895"/>
    <lineage>
        <taxon>Bacteria</taxon>
        <taxon>Pseudomonadati</taxon>
        <taxon>Pseudomonadota</taxon>
        <taxon>Alphaproteobacteria</taxon>
        <taxon>Hyphomicrobiales</taxon>
        <taxon>Bartonellaceae</taxon>
        <taxon>Bartonella</taxon>
    </lineage>
</organism>
<sequence length="88" mass="10027">MLTTFSLKRLYMIIYHLATKLFYSEINHKIASLRYAFLMRGCPPLKLSGTLTKIMTPDPRFMRGLTILGSYGQGNPYRAPTGVLDKEP</sequence>
<gene>
    <name evidence="1" type="ORF">NMK50_00065</name>
</gene>
<name>A0ABY5EUN5_9HYPH</name>
<dbReference type="RefSeq" id="WP_254769594.1">
    <property type="nucleotide sequence ID" value="NZ_CP101113.1"/>
</dbReference>
<evidence type="ECO:0000313" key="1">
    <source>
        <dbReference type="EMBL" id="UTO27680.1"/>
    </source>
</evidence>
<accession>A0ABY5EUN5</accession>
<reference evidence="1" key="1">
    <citation type="submission" date="2022-07" db="EMBL/GenBank/DDBJ databases">
        <title>First report of Bartonella spp. in marsupials in Brazil, with a description of Bartonella harrusi sp. nov. and new proposal for taxonomic reclassification of species of the genus Bartonella.</title>
        <authorList>
            <person name="Amaral R.B."/>
        </authorList>
    </citation>
    <scope>NUCLEOTIDE SEQUENCE</scope>
    <source>
        <strain evidence="1">117A</strain>
        <plasmid evidence="1">pBHa</plasmid>
    </source>
</reference>
<keyword evidence="2" id="KW-1185">Reference proteome</keyword>
<geneLocation type="plasmid" evidence="1 2">
    <name>pBHa</name>
</geneLocation>
<evidence type="ECO:0000313" key="2">
    <source>
        <dbReference type="Proteomes" id="UP001059475"/>
    </source>
</evidence>
<dbReference type="Proteomes" id="UP001059475">
    <property type="component" value="Plasmid pBHa"/>
</dbReference>
<dbReference type="EMBL" id="CP101113">
    <property type="protein sequence ID" value="UTO27680.1"/>
    <property type="molecule type" value="Genomic_DNA"/>
</dbReference>